<feature type="transmembrane region" description="Helical" evidence="1">
    <location>
        <begin position="407"/>
        <end position="436"/>
    </location>
</feature>
<feature type="transmembrane region" description="Helical" evidence="1">
    <location>
        <begin position="774"/>
        <end position="791"/>
    </location>
</feature>
<comment type="caution">
    <text evidence="2">The sequence shown here is derived from an EMBL/GenBank/DDBJ whole genome shotgun (WGS) entry which is preliminary data.</text>
</comment>
<feature type="transmembrane region" description="Helical" evidence="1">
    <location>
        <begin position="748"/>
        <end position="768"/>
    </location>
</feature>
<evidence type="ECO:0000313" key="2">
    <source>
        <dbReference type="EMBL" id="NCJ06846.1"/>
    </source>
</evidence>
<feature type="transmembrane region" description="Helical" evidence="1">
    <location>
        <begin position="798"/>
        <end position="820"/>
    </location>
</feature>
<feature type="transmembrane region" description="Helical" evidence="1">
    <location>
        <begin position="1218"/>
        <end position="1237"/>
    </location>
</feature>
<keyword evidence="3" id="KW-1185">Reference proteome</keyword>
<dbReference type="RefSeq" id="WP_161825320.1">
    <property type="nucleotide sequence ID" value="NZ_WVIC01000017.1"/>
</dbReference>
<feature type="transmembrane region" description="Helical" evidence="1">
    <location>
        <begin position="234"/>
        <end position="254"/>
    </location>
</feature>
<feature type="transmembrane region" description="Helical" evidence="1">
    <location>
        <begin position="580"/>
        <end position="597"/>
    </location>
</feature>
<feature type="transmembrane region" description="Helical" evidence="1">
    <location>
        <begin position="1018"/>
        <end position="1038"/>
    </location>
</feature>
<feature type="transmembrane region" description="Helical" evidence="1">
    <location>
        <begin position="448"/>
        <end position="465"/>
    </location>
</feature>
<feature type="transmembrane region" description="Helical" evidence="1">
    <location>
        <begin position="840"/>
        <end position="868"/>
    </location>
</feature>
<reference evidence="2" key="1">
    <citation type="submission" date="2019-12" db="EMBL/GenBank/DDBJ databases">
        <title>High-Quality draft genome sequences of three cyanobacteria isolated from the limestone walls of the Old Cathedral of Coimbra.</title>
        <authorList>
            <person name="Tiago I."/>
            <person name="Soares F."/>
            <person name="Portugal A."/>
        </authorList>
    </citation>
    <scope>NUCLEOTIDE SEQUENCE [LARGE SCALE GENOMIC DNA]</scope>
    <source>
        <strain evidence="2">C</strain>
    </source>
</reference>
<feature type="transmembrane region" description="Helical" evidence="1">
    <location>
        <begin position="377"/>
        <end position="395"/>
    </location>
</feature>
<dbReference type="EMBL" id="WVIC01000017">
    <property type="protein sequence ID" value="NCJ06846.1"/>
    <property type="molecule type" value="Genomic_DNA"/>
</dbReference>
<name>A0A8K2A7F5_9CYAN</name>
<feature type="transmembrane region" description="Helical" evidence="1">
    <location>
        <begin position="210"/>
        <end position="228"/>
    </location>
</feature>
<gene>
    <name evidence="2" type="ORF">GS597_10060</name>
</gene>
<feature type="transmembrane region" description="Helical" evidence="1">
    <location>
        <begin position="494"/>
        <end position="514"/>
    </location>
</feature>
<feature type="transmembrane region" description="Helical" evidence="1">
    <location>
        <begin position="552"/>
        <end position="574"/>
    </location>
</feature>
<feature type="transmembrane region" description="Helical" evidence="1">
    <location>
        <begin position="1167"/>
        <end position="1185"/>
    </location>
</feature>
<feature type="transmembrane region" description="Helical" evidence="1">
    <location>
        <begin position="325"/>
        <end position="343"/>
    </location>
</feature>
<feature type="transmembrane region" description="Helical" evidence="1">
    <location>
        <begin position="299"/>
        <end position="318"/>
    </location>
</feature>
<feature type="transmembrane region" description="Helical" evidence="1">
    <location>
        <begin position="609"/>
        <end position="628"/>
    </location>
</feature>
<organism evidence="2 3">
    <name type="scientific">Petrachloros mirabilis ULC683</name>
    <dbReference type="NCBI Taxonomy" id="2781853"/>
    <lineage>
        <taxon>Bacteria</taxon>
        <taxon>Bacillati</taxon>
        <taxon>Cyanobacteriota</taxon>
        <taxon>Cyanophyceae</taxon>
        <taxon>Synechococcales</taxon>
        <taxon>Petrachlorosaceae</taxon>
        <taxon>Petrachloros</taxon>
        <taxon>Petrachloros mirabilis</taxon>
    </lineage>
</organism>
<keyword evidence="1" id="KW-1133">Transmembrane helix</keyword>
<evidence type="ECO:0008006" key="4">
    <source>
        <dbReference type="Google" id="ProtNLM"/>
    </source>
</evidence>
<dbReference type="AlphaFoldDB" id="A0A8K2A7F5"/>
<evidence type="ECO:0000313" key="3">
    <source>
        <dbReference type="Proteomes" id="UP000607397"/>
    </source>
</evidence>
<keyword evidence="1" id="KW-0472">Membrane</keyword>
<feature type="transmembrane region" description="Helical" evidence="1">
    <location>
        <begin position="275"/>
        <end position="293"/>
    </location>
</feature>
<feature type="transmembrane region" description="Helical" evidence="1">
    <location>
        <begin position="520"/>
        <end position="540"/>
    </location>
</feature>
<feature type="transmembrane region" description="Helical" evidence="1">
    <location>
        <begin position="1050"/>
        <end position="1078"/>
    </location>
</feature>
<feature type="transmembrane region" description="Helical" evidence="1">
    <location>
        <begin position="875"/>
        <end position="896"/>
    </location>
</feature>
<feature type="transmembrane region" description="Helical" evidence="1">
    <location>
        <begin position="93"/>
        <end position="116"/>
    </location>
</feature>
<protein>
    <recommendedName>
        <fullName evidence="4">DUF2157 domain-containing protein</fullName>
    </recommendedName>
</protein>
<proteinExistence type="predicted"/>
<feature type="transmembrane region" description="Helical" evidence="1">
    <location>
        <begin position="908"/>
        <end position="925"/>
    </location>
</feature>
<feature type="transmembrane region" description="Helical" evidence="1">
    <location>
        <begin position="679"/>
        <end position="696"/>
    </location>
</feature>
<feature type="transmembrane region" description="Helical" evidence="1">
    <location>
        <begin position="991"/>
        <end position="1012"/>
    </location>
</feature>
<sequence length="1259" mass="136433">MTPSDDSPRVLLDIEHPALLEGLESWLTLGLISDDRVRRLASAHLVCALPQKPEPVASAMASPARPRTSLEAVVPQQSRFSWRFSALMAEFSVLWLLILGVFLVVVSSAVLAATQWQQFSAAAQYSILGLYTLAFGGASLTLGRRPNLILTAHMLQLATLMLIPVNFWMMDVLGVIQSSAGWGVVTLATVLLTLLWVGLAPIGESQRVDWPWLVLNGVLLSWLHWGWATPQIPLIASYGGVGVTIVILVYRDWSRHRPDPTNVDRAEPVSSWAQILRYPTLLAVMGALLLLLLRAMLVAQIPLASMGLALGSCGWLLGWLTRRRAIGGGVGLSLVGLGVGRVATGAVAMPWPALGLSGLAIGLFGDRWQRHGRRFDLGIVLGVGLQSFWLLHRLIPEAVRQDWVAQVAAIAGTATGLPGGIWSVTLFPYLWGMLFLATRLRQPFRRDVRCLGLLLGLALSLLSLNNPWLRAVNLGLTTGTLVWQVWVSQAGTAWIYLTQGTGLAAIAAFLAWRFPTLSLSQWGTVWLGVALLEWGIGGFWPRLEPRAWRQSAWWLGLGLATLSYLLLLPEVFALNDPPQAWMGARWLAVPLMLMVLSQWGHYPATALTAWLSLLAFVGVQPLTFGLPAPRIVGLVLAWVGTSLQTRRLAHPGAAVLAIGFGLTLGFTSLWLALSQPPSWGEFLMLLAASSLLLWLLEVGAPRLAPMAIYQGAARGWAWVLSSLTLILLTITVAYTGRQDILSPEASTLIYQVGAAAFILLLGLAVHTYARPQGLGFWGLAWSVDLILLATLRLEAWNVTALAVAHLGAGFTCQLAGDLWVRYRGGAYRWGWHGIPLAYGLLAWIFGHTAFTSATGFYSLGMALIGLGVGRRGLKLVLYLALVAGSLGFTELVLYRLLQVESATWGDGFVVLAALALGLALAYHLWAKGGHDFWQLSATECQWGGHLHWGACLGLLGISRVAPLSLSGTWGWVGVTLVTAVYALYQGRTQTLWVYLGLGLALAAVGSALGLTLPASQLWQWGGAIAALLAIILYALPWSRWGWSPQPWKQIALILPGFVALLTLPQASLTSLLLAAASYAGFALTERQVRLSYLGLLLANLALWRFLFQLSGISLVGHATLLGGSVLYITQVDPSLGASDQRHLRHWLRLMATGLICLAALYESDGYLIGGLLAAGGFLVLTLAGLGLQVRAFLYMGTLAFALKIIRQLWLFIASDAMLLWAIGIVLGLILIWAAATFEARRNQIAPWMQTWVGTLSTWE</sequence>
<feature type="transmembrane region" description="Helical" evidence="1">
    <location>
        <begin position="182"/>
        <end position="203"/>
    </location>
</feature>
<feature type="transmembrane region" description="Helical" evidence="1">
    <location>
        <begin position="1090"/>
        <end position="1107"/>
    </location>
</feature>
<feature type="transmembrane region" description="Helical" evidence="1">
    <location>
        <begin position="154"/>
        <end position="176"/>
    </location>
</feature>
<feature type="transmembrane region" description="Helical" evidence="1">
    <location>
        <begin position="716"/>
        <end position="736"/>
    </location>
</feature>
<accession>A0A8K2A7F5</accession>
<feature type="transmembrane region" description="Helical" evidence="1">
    <location>
        <begin position="1145"/>
        <end position="1161"/>
    </location>
</feature>
<feature type="transmembrane region" description="Helical" evidence="1">
    <location>
        <begin position="122"/>
        <end position="142"/>
    </location>
</feature>
<evidence type="ECO:0000256" key="1">
    <source>
        <dbReference type="SAM" id="Phobius"/>
    </source>
</evidence>
<feature type="transmembrane region" description="Helical" evidence="1">
    <location>
        <begin position="349"/>
        <end position="365"/>
    </location>
</feature>
<feature type="transmembrane region" description="Helical" evidence="1">
    <location>
        <begin position="648"/>
        <end position="672"/>
    </location>
</feature>
<keyword evidence="1" id="KW-0812">Transmembrane</keyword>
<dbReference type="Proteomes" id="UP000607397">
    <property type="component" value="Unassembled WGS sequence"/>
</dbReference>
<feature type="transmembrane region" description="Helical" evidence="1">
    <location>
        <begin position="968"/>
        <end position="984"/>
    </location>
</feature>